<keyword evidence="5" id="KW-0067">ATP-binding</keyword>
<keyword evidence="2" id="KW-0479">Metal-binding</keyword>
<dbReference type="RefSeq" id="WP_395415749.1">
    <property type="nucleotide sequence ID" value="NZ_JBIPKE010000007.1"/>
</dbReference>
<protein>
    <submittedName>
        <fullName evidence="11">Phosphoribosylformylglycinamidine synthase</fullName>
        <ecNumber evidence="11">6.3.5.3</ecNumber>
    </submittedName>
</protein>
<keyword evidence="6" id="KW-0460">Magnesium</keyword>
<feature type="domain" description="FGAR-AT PurM N-terminal-like" evidence="10">
    <location>
        <begin position="593"/>
        <end position="747"/>
    </location>
</feature>
<gene>
    <name evidence="11" type="primary">purL</name>
    <name evidence="11" type="synonym">purI</name>
    <name evidence="11" type="ORF">ACHKAR_00600</name>
</gene>
<dbReference type="InterPro" id="IPR041609">
    <property type="entry name" value="PurL_linker"/>
</dbReference>
<dbReference type="PANTHER" id="PTHR10099">
    <property type="entry name" value="PHOSPHORIBOSYLFORMYLGLYCINAMIDINE SYNTHASE"/>
    <property type="match status" value="1"/>
</dbReference>
<accession>A0ABW7N2K5</accession>
<dbReference type="Gene3D" id="3.90.650.10">
    <property type="entry name" value="PurM-like C-terminal domain"/>
    <property type="match status" value="2"/>
</dbReference>
<evidence type="ECO:0000259" key="8">
    <source>
        <dbReference type="Pfam" id="PF18072"/>
    </source>
</evidence>
<evidence type="ECO:0000256" key="1">
    <source>
        <dbReference type="ARBA" id="ARBA00022598"/>
    </source>
</evidence>
<dbReference type="Gene3D" id="1.10.8.750">
    <property type="entry name" value="Phosphoribosylformylglycinamidine synthase, linker domain"/>
    <property type="match status" value="1"/>
</dbReference>
<dbReference type="Pfam" id="PF02769">
    <property type="entry name" value="AIRS_C"/>
    <property type="match status" value="2"/>
</dbReference>
<dbReference type="EC" id="6.3.5.3" evidence="11"/>
<evidence type="ECO:0000256" key="6">
    <source>
        <dbReference type="ARBA" id="ARBA00022842"/>
    </source>
</evidence>
<reference evidence="11 12" key="1">
    <citation type="journal article" date="2013" name="Int. J. Syst. Evol. Microbiol.">
        <title>Marinoscillum luteum sp. nov., isolated from marine sediment.</title>
        <authorList>
            <person name="Cha I.T."/>
            <person name="Park S.J."/>
            <person name="Kim S.J."/>
            <person name="Kim J.G."/>
            <person name="Jung M.Y."/>
            <person name="Shin K.S."/>
            <person name="Kwon K.K."/>
            <person name="Yang S.H."/>
            <person name="Seo Y.S."/>
            <person name="Rhee S.K."/>
        </authorList>
    </citation>
    <scope>NUCLEOTIDE SEQUENCE [LARGE SCALE GENOMIC DNA]</scope>
    <source>
        <strain evidence="11 12">KCTC 23939</strain>
    </source>
</reference>
<evidence type="ECO:0000256" key="2">
    <source>
        <dbReference type="ARBA" id="ARBA00022723"/>
    </source>
</evidence>
<dbReference type="PANTHER" id="PTHR10099:SF1">
    <property type="entry name" value="PHOSPHORIBOSYLFORMYLGLYCINAMIDINE SYNTHASE"/>
    <property type="match status" value="1"/>
</dbReference>
<dbReference type="SUPFAM" id="SSF109736">
    <property type="entry name" value="FGAM synthase PurL, linker domain"/>
    <property type="match status" value="1"/>
</dbReference>
<dbReference type="SUPFAM" id="SSF52317">
    <property type="entry name" value="Class I glutamine amidotransferase-like"/>
    <property type="match status" value="1"/>
</dbReference>
<dbReference type="SUPFAM" id="SSF55326">
    <property type="entry name" value="PurM N-terminal domain-like"/>
    <property type="match status" value="2"/>
</dbReference>
<dbReference type="SMART" id="SM01211">
    <property type="entry name" value="GATase_5"/>
    <property type="match status" value="1"/>
</dbReference>
<evidence type="ECO:0000256" key="4">
    <source>
        <dbReference type="ARBA" id="ARBA00022755"/>
    </source>
</evidence>
<proteinExistence type="predicted"/>
<dbReference type="NCBIfam" id="NF003672">
    <property type="entry name" value="PRK05297.1"/>
    <property type="match status" value="1"/>
</dbReference>
<dbReference type="Gene3D" id="3.40.50.880">
    <property type="match status" value="1"/>
</dbReference>
<keyword evidence="1 11" id="KW-0436">Ligase</keyword>
<dbReference type="PROSITE" id="PS51273">
    <property type="entry name" value="GATASE_TYPE_1"/>
    <property type="match status" value="1"/>
</dbReference>
<evidence type="ECO:0000313" key="11">
    <source>
        <dbReference type="EMBL" id="MFH6981910.1"/>
    </source>
</evidence>
<dbReference type="InterPro" id="IPR029062">
    <property type="entry name" value="Class_I_gatase-like"/>
</dbReference>
<dbReference type="InterPro" id="IPR040707">
    <property type="entry name" value="FGAR-AT_N"/>
</dbReference>
<feature type="domain" description="PurM-like C-terminal" evidence="7">
    <location>
        <begin position="381"/>
        <end position="528"/>
    </location>
</feature>
<dbReference type="InterPro" id="IPR036676">
    <property type="entry name" value="PurM-like_C_sf"/>
</dbReference>
<dbReference type="InterPro" id="IPR010918">
    <property type="entry name" value="PurM-like_C_dom"/>
</dbReference>
<dbReference type="Pfam" id="PF18072">
    <property type="entry name" value="FGAR-AT_linker"/>
    <property type="match status" value="1"/>
</dbReference>
<comment type="caution">
    <text evidence="11">The sequence shown here is derived from an EMBL/GenBank/DDBJ whole genome shotgun (WGS) entry which is preliminary data.</text>
</comment>
<evidence type="ECO:0000313" key="12">
    <source>
        <dbReference type="Proteomes" id="UP001610063"/>
    </source>
</evidence>
<dbReference type="GO" id="GO:0004642">
    <property type="term" value="F:phosphoribosylformylglycinamidine synthase activity"/>
    <property type="evidence" value="ECO:0007669"/>
    <property type="project" value="UniProtKB-EC"/>
</dbReference>
<dbReference type="Proteomes" id="UP001610063">
    <property type="component" value="Unassembled WGS sequence"/>
</dbReference>
<name>A0ABW7N2K5_9BACT</name>
<evidence type="ECO:0000259" key="10">
    <source>
        <dbReference type="Pfam" id="PF22689"/>
    </source>
</evidence>
<dbReference type="SUPFAM" id="SSF56042">
    <property type="entry name" value="PurM C-terminal domain-like"/>
    <property type="match status" value="2"/>
</dbReference>
<dbReference type="CDD" id="cd02204">
    <property type="entry name" value="PurL_repeat2"/>
    <property type="match status" value="1"/>
</dbReference>
<evidence type="ECO:0000256" key="3">
    <source>
        <dbReference type="ARBA" id="ARBA00022741"/>
    </source>
</evidence>
<feature type="domain" description="Phosphoribosylformylglycinamidine synthase N-terminal" evidence="9">
    <location>
        <begin position="11"/>
        <end position="80"/>
    </location>
</feature>
<dbReference type="InterPro" id="IPR036921">
    <property type="entry name" value="PurM-like_N_sf"/>
</dbReference>
<evidence type="ECO:0000259" key="7">
    <source>
        <dbReference type="Pfam" id="PF02769"/>
    </source>
</evidence>
<dbReference type="InterPro" id="IPR055181">
    <property type="entry name" value="FGAR-AT_PurM_N-like"/>
</dbReference>
<dbReference type="InterPro" id="IPR036604">
    <property type="entry name" value="PurS-like_sf"/>
</dbReference>
<dbReference type="Gene3D" id="3.30.1330.10">
    <property type="entry name" value="PurM-like, N-terminal domain"/>
    <property type="match status" value="2"/>
</dbReference>
<sequence>MIYIFQKSTELIYVVGSKVEITPDTEKKLEWLLSGAKLLPDQSIQGSFVGPRKEMITPWSTNAVEITQNAGIQGLERIEVFRADKGQLFDPMLQQKYKLIDQEIFTLKITPAPIQHIEDLEAYNKSEGLALSQEEIDFLKEVSEEIGRNLTDSEVFGFSQVNSEHCRHKIFNGTFIIDGDEQPMTLFQWIKKTSKDHPGQIVSAYKDNVAFVKGPVVEQFAPRTQDKPDFFEVKDFDSIISLKAETHNFPTTVEPFNGAATGSGGEIRDRMAGGIGSFPLAGSAVYMTSYSRLEEGRKWEEKVNPRKWLYQSPKDILIKASNGASDYGNKFGQPLICGSVLTFEHEENNETIAFDKVIMLAGGIGFAKLKDGIKKKVQKDQTVVILGGDNYRIGMGGSAVSSVDTGAFDTSLELNAVQRSNPEMQKRVANAVRAMAELDDNPIVSIHDHGAGGHLNCLSELVEDTGGDFKLENFPVGDPTLSEKELIGNESQERMGLVIDPDKAEYLRNVSLRERAPYYEVGTTSDKMELKFSRTGATQAPFDLKMSHLFGASPKTILTDKTQAKSFPEKDYDASKIEDYIEKVLQLEAVACKDWLTNKVDRSVTGKVAVQQTVGAVQVPLNNVAVMALDYLSNKGIATSIGHAPVPALINAGAGSRLSITESLTNLVWAPLTLGLPGVSLSANWMWPAKNDGENARLYQAVKEMSEFATALGVNIPTGKDSLSMAQKYPDGKKVLAPGTVIVSSVAEVSNLRKVVTPNLKDVSDSSLIYVRFSNKPMAIGGSSFAQANAFIGNEAPDTDPDTVVKAFNGIQELIQQNLILAGHDVSAGGLITTLLEMNFPNTSGGMAINLDELTETDITKLLFSENPAVVIQTQRPDNVLNLLKLHGVEATVIGITTNKRTISLRKDDWNLDLSIDHLRDIWFKTSHLLDREQSEPGHANLRFNNFKEQPLAYEFPENYTGTFAKYGIDPKRRTSTGVKAAIIREKGVNGDREMAYALYLAGFDVKDVHMTDLISGREDLSEVNMIVFVGGFSNSDVLGSAKGWAGSFLFNEKAKAALDAFYAREDTLSLGVCNGCQLMMELGLIYPEMGEQHPRMHHNSSGKFESAFINVDVLDNNTVMFGSLSNSKLGIWLAHGEGRFMLPGQPEDYNIPVKYTYESFPGNPNGSDFATAAVASNDGKHVAIMPHLERSIFPWNWAHNEEIKDNEVSIWIEPFVNARDWIKNL</sequence>
<dbReference type="Pfam" id="PF18076">
    <property type="entry name" value="FGAR-AT_N"/>
    <property type="match status" value="1"/>
</dbReference>
<organism evidence="11 12">
    <name type="scientific">Marinoscillum luteum</name>
    <dbReference type="NCBI Taxonomy" id="861051"/>
    <lineage>
        <taxon>Bacteria</taxon>
        <taxon>Pseudomonadati</taxon>
        <taxon>Bacteroidota</taxon>
        <taxon>Cytophagia</taxon>
        <taxon>Cytophagales</taxon>
        <taxon>Reichenbachiellaceae</taxon>
        <taxon>Marinoscillum</taxon>
    </lineage>
</organism>
<keyword evidence="12" id="KW-1185">Reference proteome</keyword>
<feature type="domain" description="Phosphoribosylformylglycinamidine synthase linker" evidence="8">
    <location>
        <begin position="120"/>
        <end position="169"/>
    </location>
</feature>
<evidence type="ECO:0000256" key="5">
    <source>
        <dbReference type="ARBA" id="ARBA00022840"/>
    </source>
</evidence>
<dbReference type="Pfam" id="PF22689">
    <property type="entry name" value="FGAR-AT_PurM_N-like"/>
    <property type="match status" value="1"/>
</dbReference>
<feature type="domain" description="PurM-like C-terminal" evidence="7">
    <location>
        <begin position="777"/>
        <end position="905"/>
    </location>
</feature>
<keyword evidence="4" id="KW-0658">Purine biosynthesis</keyword>
<dbReference type="Pfam" id="PF13507">
    <property type="entry name" value="GATase_5"/>
    <property type="match status" value="1"/>
</dbReference>
<evidence type="ECO:0000259" key="9">
    <source>
        <dbReference type="Pfam" id="PF18076"/>
    </source>
</evidence>
<dbReference type="EMBL" id="JBIPKE010000007">
    <property type="protein sequence ID" value="MFH6981910.1"/>
    <property type="molecule type" value="Genomic_DNA"/>
</dbReference>
<dbReference type="SUPFAM" id="SSF82697">
    <property type="entry name" value="PurS-like"/>
    <property type="match status" value="1"/>
</dbReference>
<keyword evidence="3" id="KW-0547">Nucleotide-binding</keyword>